<dbReference type="InterPro" id="IPR004345">
    <property type="entry name" value="TB2_DP1_HVA22"/>
</dbReference>
<feature type="transmembrane region" description="Helical" evidence="1">
    <location>
        <begin position="6"/>
        <end position="28"/>
    </location>
</feature>
<feature type="transmembrane region" description="Helical" evidence="1">
    <location>
        <begin position="40"/>
        <end position="61"/>
    </location>
</feature>
<gene>
    <name evidence="2" type="ORF">LshimejAT787_0302770</name>
</gene>
<keyword evidence="3" id="KW-1185">Reference proteome</keyword>
<sequence length="72" mass="8439">MLTSLVSHAVSAWFAFLLPCYATFKVLAHRPLSEPDLQRWSMYWTVIGVFLTFEHLGEWLISWQVKPHPFTC</sequence>
<evidence type="ECO:0000313" key="2">
    <source>
        <dbReference type="EMBL" id="GLB35989.1"/>
    </source>
</evidence>
<evidence type="ECO:0000313" key="3">
    <source>
        <dbReference type="Proteomes" id="UP001063166"/>
    </source>
</evidence>
<name>A0A9P3PID2_LYOSH</name>
<protein>
    <submittedName>
        <fullName evidence="2">TB2/DP1, HVA22 family protein</fullName>
    </submittedName>
</protein>
<reference evidence="2" key="1">
    <citation type="submission" date="2022-07" db="EMBL/GenBank/DDBJ databases">
        <title>The genome of Lyophyllum shimeji provides insight into the initial evolution of ectomycorrhizal fungal genome.</title>
        <authorList>
            <person name="Kobayashi Y."/>
            <person name="Shibata T."/>
            <person name="Hirakawa H."/>
            <person name="Shigenobu S."/>
            <person name="Nishiyama T."/>
            <person name="Yamada A."/>
            <person name="Hasebe M."/>
            <person name="Kawaguchi M."/>
        </authorList>
    </citation>
    <scope>NUCLEOTIDE SEQUENCE</scope>
    <source>
        <strain evidence="2">AT787</strain>
    </source>
</reference>
<keyword evidence="1" id="KW-0472">Membrane</keyword>
<dbReference type="AlphaFoldDB" id="A0A9P3PID2"/>
<dbReference type="OrthoDB" id="434647at2759"/>
<dbReference type="EMBL" id="BRPK01000003">
    <property type="protein sequence ID" value="GLB35989.1"/>
    <property type="molecule type" value="Genomic_DNA"/>
</dbReference>
<keyword evidence="1" id="KW-0812">Transmembrane</keyword>
<evidence type="ECO:0000256" key="1">
    <source>
        <dbReference type="SAM" id="Phobius"/>
    </source>
</evidence>
<keyword evidence="1" id="KW-1133">Transmembrane helix</keyword>
<proteinExistence type="predicted"/>
<accession>A0A9P3PID2</accession>
<dbReference type="Proteomes" id="UP001063166">
    <property type="component" value="Unassembled WGS sequence"/>
</dbReference>
<dbReference type="Pfam" id="PF03134">
    <property type="entry name" value="TB2_DP1_HVA22"/>
    <property type="match status" value="1"/>
</dbReference>
<organism evidence="2 3">
    <name type="scientific">Lyophyllum shimeji</name>
    <name type="common">Hon-shimeji</name>
    <name type="synonym">Tricholoma shimeji</name>
    <dbReference type="NCBI Taxonomy" id="47721"/>
    <lineage>
        <taxon>Eukaryota</taxon>
        <taxon>Fungi</taxon>
        <taxon>Dikarya</taxon>
        <taxon>Basidiomycota</taxon>
        <taxon>Agaricomycotina</taxon>
        <taxon>Agaricomycetes</taxon>
        <taxon>Agaricomycetidae</taxon>
        <taxon>Agaricales</taxon>
        <taxon>Tricholomatineae</taxon>
        <taxon>Lyophyllaceae</taxon>
        <taxon>Lyophyllum</taxon>
    </lineage>
</organism>
<comment type="caution">
    <text evidence="2">The sequence shown here is derived from an EMBL/GenBank/DDBJ whole genome shotgun (WGS) entry which is preliminary data.</text>
</comment>